<dbReference type="PANTHER" id="PTHR13026:SF0">
    <property type="entry name" value="RIBOSOMAL RNA PROCESSING 1B"/>
    <property type="match status" value="1"/>
</dbReference>
<feature type="compositionally biased region" description="Acidic residues" evidence="5">
    <location>
        <begin position="290"/>
        <end position="300"/>
    </location>
</feature>
<evidence type="ECO:0000313" key="6">
    <source>
        <dbReference type="EMBL" id="CAH0107820.1"/>
    </source>
</evidence>
<feature type="compositionally biased region" description="Low complexity" evidence="5">
    <location>
        <begin position="627"/>
        <end position="654"/>
    </location>
</feature>
<proteinExistence type="inferred from homology"/>
<protein>
    <submittedName>
        <fullName evidence="6">Uncharacterized protein</fullName>
    </submittedName>
</protein>
<evidence type="ECO:0000313" key="7">
    <source>
        <dbReference type="Proteomes" id="UP000789390"/>
    </source>
</evidence>
<sequence>MAVSRKTRGKSLNAPTNKIENAVKKMTPEIYFARKLASNEKKIRDRSLKKLRRWIAARSAVPDAFSDDELMKLWKGLFYCMWMSDKPLIQEDLAETISELVHSVVDRKTGMKFISVALKTMANHWSGIDTWRMDKFLMFVRRIVRHSLEYLDNGEWKDEEVDAYSQMLSEVIMNANESTAELKVPLGLQLHLVNLFFEELAKAGGEELRASTISKMIEPFAKCLAKSNDYRLKKDIHQFVFTYLIKQSDEGIEYEEKGLDKQAVISMSDAKANRKKALWKAKKNKMQVKEEEEKEEEEQIENEKKDETVKENNEGGAETEDEEEEEVPGDDDMEMEESNLDWGAKDPRAGGVDAIIPQIKPNYSQIADMLFEMASEKSVRAKNRKAIYDIVRKFRDLASGIYPLAVNFPIVGPGLTPRSMKSAAKQFIKDELAMTAQRVVDKIELKKSYKQSKKLRATETDISDELLEDVFEGEDDGAAVDEEGSDFADLEDDDDEQEDEDDDSDDSADEDDLTDEDDDDDDDVSDEEDMSDDEDALLDEEEEKIVVAPKPIAKVVPRVKQQPLAAFEVENNWDEEATPAPASMQQLKQKLKAGKRPKNAGWSESLTKGEIEIVIPNKKFKGSVKLQPAQAQQAVTPQANPKLNSSNHSSSSGNRRVNFVLNKNTAQEPKDYQESLRKSPGVPHDPDRQPSGGGVLKRNDTPRTKVASSPVARKTQRGGRAARPLSRF</sequence>
<comment type="similarity">
    <text evidence="2">Belongs to the RRP1 family.</text>
</comment>
<dbReference type="AlphaFoldDB" id="A0A8J2RT78"/>
<comment type="caution">
    <text evidence="6">The sequence shown here is derived from an EMBL/GenBank/DDBJ whole genome shotgun (WGS) entry which is preliminary data.</text>
</comment>
<dbReference type="GO" id="GO:0005634">
    <property type="term" value="C:nucleus"/>
    <property type="evidence" value="ECO:0007669"/>
    <property type="project" value="UniProtKB-SubCell"/>
</dbReference>
<dbReference type="InterPro" id="IPR010301">
    <property type="entry name" value="RRP1"/>
</dbReference>
<dbReference type="PANTHER" id="PTHR13026">
    <property type="entry name" value="NNP-1 PROTEIN NOVEL NUCLEAR PROTEIN 1 NOP52"/>
    <property type="match status" value="1"/>
</dbReference>
<feature type="compositionally biased region" description="Basic and acidic residues" evidence="5">
    <location>
        <begin position="668"/>
        <end position="677"/>
    </location>
</feature>
<evidence type="ECO:0000256" key="2">
    <source>
        <dbReference type="ARBA" id="ARBA00006374"/>
    </source>
</evidence>
<feature type="compositionally biased region" description="Basic residues" evidence="5">
    <location>
        <begin position="589"/>
        <end position="598"/>
    </location>
</feature>
<gene>
    <name evidence="6" type="ORF">DGAL_LOCUS11154</name>
</gene>
<feature type="region of interest" description="Disordered" evidence="5">
    <location>
        <begin position="576"/>
        <end position="603"/>
    </location>
</feature>
<dbReference type="OrthoDB" id="2019504at2759"/>
<feature type="compositionally biased region" description="Acidic residues" evidence="5">
    <location>
        <begin position="317"/>
        <end position="339"/>
    </location>
</feature>
<feature type="region of interest" description="Disordered" evidence="5">
    <location>
        <begin position="475"/>
        <end position="544"/>
    </location>
</feature>
<evidence type="ECO:0000256" key="3">
    <source>
        <dbReference type="ARBA" id="ARBA00022552"/>
    </source>
</evidence>
<dbReference type="EMBL" id="CAKKLH010000279">
    <property type="protein sequence ID" value="CAH0107820.1"/>
    <property type="molecule type" value="Genomic_DNA"/>
</dbReference>
<keyword evidence="3" id="KW-0698">rRNA processing</keyword>
<dbReference type="GO" id="GO:0006364">
    <property type="term" value="P:rRNA processing"/>
    <property type="evidence" value="ECO:0007669"/>
    <property type="project" value="UniProtKB-KW"/>
</dbReference>
<feature type="compositionally biased region" description="Basic and acidic residues" evidence="5">
    <location>
        <begin position="301"/>
        <end position="313"/>
    </location>
</feature>
<dbReference type="GO" id="GO:0030688">
    <property type="term" value="C:preribosome, small subunit precursor"/>
    <property type="evidence" value="ECO:0007669"/>
    <property type="project" value="InterPro"/>
</dbReference>
<name>A0A8J2RT78_9CRUS</name>
<keyword evidence="4" id="KW-0539">Nucleus</keyword>
<evidence type="ECO:0000256" key="1">
    <source>
        <dbReference type="ARBA" id="ARBA00004123"/>
    </source>
</evidence>
<dbReference type="SUPFAM" id="SSF48371">
    <property type="entry name" value="ARM repeat"/>
    <property type="match status" value="1"/>
</dbReference>
<evidence type="ECO:0000256" key="5">
    <source>
        <dbReference type="SAM" id="MobiDB-lite"/>
    </source>
</evidence>
<dbReference type="Pfam" id="PF05997">
    <property type="entry name" value="Nop52"/>
    <property type="match status" value="1"/>
</dbReference>
<organism evidence="6 7">
    <name type="scientific">Daphnia galeata</name>
    <dbReference type="NCBI Taxonomy" id="27404"/>
    <lineage>
        <taxon>Eukaryota</taxon>
        <taxon>Metazoa</taxon>
        <taxon>Ecdysozoa</taxon>
        <taxon>Arthropoda</taxon>
        <taxon>Crustacea</taxon>
        <taxon>Branchiopoda</taxon>
        <taxon>Diplostraca</taxon>
        <taxon>Cladocera</taxon>
        <taxon>Anomopoda</taxon>
        <taxon>Daphniidae</taxon>
        <taxon>Daphnia</taxon>
    </lineage>
</organism>
<dbReference type="Proteomes" id="UP000789390">
    <property type="component" value="Unassembled WGS sequence"/>
</dbReference>
<dbReference type="InterPro" id="IPR016024">
    <property type="entry name" value="ARM-type_fold"/>
</dbReference>
<evidence type="ECO:0000256" key="4">
    <source>
        <dbReference type="ARBA" id="ARBA00023242"/>
    </source>
</evidence>
<feature type="compositionally biased region" description="Acidic residues" evidence="5">
    <location>
        <begin position="475"/>
        <end position="543"/>
    </location>
</feature>
<feature type="region of interest" description="Disordered" evidence="5">
    <location>
        <begin position="283"/>
        <end position="346"/>
    </location>
</feature>
<comment type="subcellular location">
    <subcellularLocation>
        <location evidence="1">Nucleus</location>
    </subcellularLocation>
</comment>
<keyword evidence="7" id="KW-1185">Reference proteome</keyword>
<feature type="region of interest" description="Disordered" evidence="5">
    <location>
        <begin position="623"/>
        <end position="728"/>
    </location>
</feature>
<accession>A0A8J2RT78</accession>
<reference evidence="6" key="1">
    <citation type="submission" date="2021-11" db="EMBL/GenBank/DDBJ databases">
        <authorList>
            <person name="Schell T."/>
        </authorList>
    </citation>
    <scope>NUCLEOTIDE SEQUENCE</scope>
    <source>
        <strain evidence="6">M5</strain>
    </source>
</reference>